<dbReference type="GO" id="GO:0016020">
    <property type="term" value="C:membrane"/>
    <property type="evidence" value="ECO:0007669"/>
    <property type="project" value="UniProtKB-SubCell"/>
</dbReference>
<keyword evidence="9" id="KW-1185">Reference proteome</keyword>
<dbReference type="PANTHER" id="PTHR43791">
    <property type="entry name" value="PERMEASE-RELATED"/>
    <property type="match status" value="1"/>
</dbReference>
<sequence length="379" mass="41834">MASNAGHTGPRQELSTAEAQLVRKLDWAILPVLWVMYRFNYLDRNAITVARLDGMEEELGMSSTEYVTCVSILFVGYILGQIPSNMLIPRVRPSWFTAGAMTLWVVVSTLTAVTKDFKGLLLTRFFLGVTEAPFYPGALYMLAMFYTRQQIATRISILFTANICGSAFAGLIAICVFQMENAAGLAGWRWLFIIQGVTTFIVSAASAFVLPDEPQNTRRLTAEERQLAHSRVASDTVELHENTSTWRGLLEASRDPRLWVLIFMQHFHMGASNFKAFFPTIVEILGFTRNVTLVLTCPPYLVSGVVSIAWAASSGHFNERFWHITVAKAVAVIGIVVACSTLNVGARYFAMCLFASGVHGCSSIILGWVSSTLFVAKLG</sequence>
<comment type="subcellular location">
    <subcellularLocation>
        <location evidence="1">Membrane</location>
        <topology evidence="1">Multi-pass membrane protein</topology>
    </subcellularLocation>
</comment>
<keyword evidence="3 6" id="KW-0812">Transmembrane</keyword>
<feature type="transmembrane region" description="Helical" evidence="6">
    <location>
        <begin position="348"/>
        <end position="369"/>
    </location>
</feature>
<dbReference type="GO" id="GO:0022857">
    <property type="term" value="F:transmembrane transporter activity"/>
    <property type="evidence" value="ECO:0007669"/>
    <property type="project" value="InterPro"/>
</dbReference>
<dbReference type="Proteomes" id="UP000295604">
    <property type="component" value="Unassembled WGS sequence"/>
</dbReference>
<keyword evidence="5 6" id="KW-0472">Membrane</keyword>
<organism evidence="8 9">
    <name type="scientific">Colletotrichum sidae</name>
    <dbReference type="NCBI Taxonomy" id="1347389"/>
    <lineage>
        <taxon>Eukaryota</taxon>
        <taxon>Fungi</taxon>
        <taxon>Dikarya</taxon>
        <taxon>Ascomycota</taxon>
        <taxon>Pezizomycotina</taxon>
        <taxon>Sordariomycetes</taxon>
        <taxon>Hypocreomycetidae</taxon>
        <taxon>Glomerellales</taxon>
        <taxon>Glomerellaceae</taxon>
        <taxon>Colletotrichum</taxon>
        <taxon>Colletotrichum orbiculare species complex</taxon>
    </lineage>
</organism>
<dbReference type="PROSITE" id="PS50850">
    <property type="entry name" value="MFS"/>
    <property type="match status" value="1"/>
</dbReference>
<protein>
    <submittedName>
        <fullName evidence="8">Putative transporter</fullName>
    </submittedName>
</protein>
<evidence type="ECO:0000256" key="1">
    <source>
        <dbReference type="ARBA" id="ARBA00004141"/>
    </source>
</evidence>
<gene>
    <name evidence="8" type="ORF">C8034_v002923</name>
</gene>
<feature type="transmembrane region" description="Helical" evidence="6">
    <location>
        <begin position="322"/>
        <end position="341"/>
    </location>
</feature>
<proteinExistence type="predicted"/>
<accession>A0A4R8TTS1</accession>
<dbReference type="InterPro" id="IPR036259">
    <property type="entry name" value="MFS_trans_sf"/>
</dbReference>
<evidence type="ECO:0000256" key="2">
    <source>
        <dbReference type="ARBA" id="ARBA00022448"/>
    </source>
</evidence>
<evidence type="ECO:0000313" key="9">
    <source>
        <dbReference type="Proteomes" id="UP000295604"/>
    </source>
</evidence>
<dbReference type="InterPro" id="IPR020846">
    <property type="entry name" value="MFS_dom"/>
</dbReference>
<dbReference type="EMBL" id="QAPF01000004">
    <property type="protein sequence ID" value="TEA22561.1"/>
    <property type="molecule type" value="Genomic_DNA"/>
</dbReference>
<dbReference type="PANTHER" id="PTHR43791:SF12">
    <property type="entry name" value="MAJOR FACILITATOR SUPERFAMILY (MFS) PROFILE DOMAIN-CONTAINING PROTEIN"/>
    <property type="match status" value="1"/>
</dbReference>
<feature type="transmembrane region" description="Helical" evidence="6">
    <location>
        <begin position="94"/>
        <end position="113"/>
    </location>
</feature>
<feature type="transmembrane region" description="Helical" evidence="6">
    <location>
        <begin position="157"/>
        <end position="179"/>
    </location>
</feature>
<feature type="domain" description="Major facilitator superfamily (MFS) profile" evidence="7">
    <location>
        <begin position="29"/>
        <end position="379"/>
    </location>
</feature>
<dbReference type="InterPro" id="IPR011701">
    <property type="entry name" value="MFS"/>
</dbReference>
<reference evidence="8 9" key="1">
    <citation type="submission" date="2018-11" db="EMBL/GenBank/DDBJ databases">
        <title>Genome sequence and assembly of Colletotrichum sidae.</title>
        <authorList>
            <person name="Gan P."/>
            <person name="Shirasu K."/>
        </authorList>
    </citation>
    <scope>NUCLEOTIDE SEQUENCE [LARGE SCALE GENOMIC DNA]</scope>
    <source>
        <strain evidence="8 9">CBS 518.97</strain>
    </source>
</reference>
<dbReference type="AlphaFoldDB" id="A0A4R8TTS1"/>
<feature type="transmembrane region" description="Helical" evidence="6">
    <location>
        <begin position="291"/>
        <end position="310"/>
    </location>
</feature>
<evidence type="ECO:0000256" key="3">
    <source>
        <dbReference type="ARBA" id="ARBA00022692"/>
    </source>
</evidence>
<evidence type="ECO:0000259" key="7">
    <source>
        <dbReference type="PROSITE" id="PS50850"/>
    </source>
</evidence>
<evidence type="ECO:0000256" key="6">
    <source>
        <dbReference type="SAM" id="Phobius"/>
    </source>
</evidence>
<feature type="transmembrane region" description="Helical" evidence="6">
    <location>
        <begin position="59"/>
        <end position="82"/>
    </location>
</feature>
<keyword evidence="4 6" id="KW-1133">Transmembrane helix</keyword>
<evidence type="ECO:0000256" key="4">
    <source>
        <dbReference type="ARBA" id="ARBA00022989"/>
    </source>
</evidence>
<dbReference type="Pfam" id="PF07690">
    <property type="entry name" value="MFS_1"/>
    <property type="match status" value="1"/>
</dbReference>
<dbReference type="SUPFAM" id="SSF103473">
    <property type="entry name" value="MFS general substrate transporter"/>
    <property type="match status" value="1"/>
</dbReference>
<evidence type="ECO:0000256" key="5">
    <source>
        <dbReference type="ARBA" id="ARBA00023136"/>
    </source>
</evidence>
<dbReference type="FunFam" id="1.20.1250.20:FF:000057">
    <property type="entry name" value="MFS general substrate transporter"/>
    <property type="match status" value="1"/>
</dbReference>
<comment type="caution">
    <text evidence="8">The sequence shown here is derived from an EMBL/GenBank/DDBJ whole genome shotgun (WGS) entry which is preliminary data.</text>
</comment>
<feature type="transmembrane region" description="Helical" evidence="6">
    <location>
        <begin position="191"/>
        <end position="210"/>
    </location>
</feature>
<feature type="transmembrane region" description="Helical" evidence="6">
    <location>
        <begin position="125"/>
        <end position="145"/>
    </location>
</feature>
<name>A0A4R8TTS1_9PEZI</name>
<keyword evidence="2" id="KW-0813">Transport</keyword>
<evidence type="ECO:0000313" key="8">
    <source>
        <dbReference type="EMBL" id="TEA22561.1"/>
    </source>
</evidence>
<dbReference type="Gene3D" id="1.20.1250.20">
    <property type="entry name" value="MFS general substrate transporter like domains"/>
    <property type="match status" value="1"/>
</dbReference>